<keyword evidence="3" id="KW-0863">Zinc-finger</keyword>
<dbReference type="InterPro" id="IPR012340">
    <property type="entry name" value="NA-bd_OB-fold"/>
</dbReference>
<keyword evidence="2" id="KW-0479">Metal-binding</keyword>
<dbReference type="AlphaFoldDB" id="A0A328DTY2"/>
<feature type="domain" description="Replication factor A C-terminal" evidence="7">
    <location>
        <begin position="160"/>
        <end position="292"/>
    </location>
</feature>
<dbReference type="PANTHER" id="PTHR47165">
    <property type="entry name" value="OS03G0429900 PROTEIN"/>
    <property type="match status" value="1"/>
</dbReference>
<dbReference type="InterPro" id="IPR047192">
    <property type="entry name" value="Euk_RPA1_DBD_C"/>
</dbReference>
<proteinExistence type="inferred from homology"/>
<evidence type="ECO:0000256" key="3">
    <source>
        <dbReference type="ARBA" id="ARBA00022771"/>
    </source>
</evidence>
<dbReference type="SUPFAM" id="SSF50249">
    <property type="entry name" value="Nucleic acid-binding proteins"/>
    <property type="match status" value="2"/>
</dbReference>
<dbReference type="InterPro" id="IPR013955">
    <property type="entry name" value="Rep_factor-A_C"/>
</dbReference>
<organism evidence="8 9">
    <name type="scientific">Cuscuta australis</name>
    <dbReference type="NCBI Taxonomy" id="267555"/>
    <lineage>
        <taxon>Eukaryota</taxon>
        <taxon>Viridiplantae</taxon>
        <taxon>Streptophyta</taxon>
        <taxon>Embryophyta</taxon>
        <taxon>Tracheophyta</taxon>
        <taxon>Spermatophyta</taxon>
        <taxon>Magnoliopsida</taxon>
        <taxon>eudicotyledons</taxon>
        <taxon>Gunneridae</taxon>
        <taxon>Pentapetalae</taxon>
        <taxon>asterids</taxon>
        <taxon>lamiids</taxon>
        <taxon>Solanales</taxon>
        <taxon>Convolvulaceae</taxon>
        <taxon>Cuscuteae</taxon>
        <taxon>Cuscuta</taxon>
        <taxon>Cuscuta subgen. Grammica</taxon>
        <taxon>Cuscuta sect. Cleistogrammica</taxon>
    </lineage>
</organism>
<evidence type="ECO:0000313" key="9">
    <source>
        <dbReference type="Proteomes" id="UP000249390"/>
    </source>
</evidence>
<dbReference type="EMBL" id="NQVE01000088">
    <property type="protein sequence ID" value="RAL49227.1"/>
    <property type="molecule type" value="Genomic_DNA"/>
</dbReference>
<evidence type="ECO:0000259" key="7">
    <source>
        <dbReference type="Pfam" id="PF08646"/>
    </source>
</evidence>
<dbReference type="GO" id="GO:0008270">
    <property type="term" value="F:zinc ion binding"/>
    <property type="evidence" value="ECO:0007669"/>
    <property type="project" value="UniProtKB-KW"/>
</dbReference>
<comment type="similarity">
    <text evidence="1">Belongs to the replication factor A protein 1 family.</text>
</comment>
<dbReference type="Gene3D" id="2.40.50.140">
    <property type="entry name" value="Nucleic acid-binding proteins"/>
    <property type="match status" value="2"/>
</dbReference>
<dbReference type="Proteomes" id="UP000249390">
    <property type="component" value="Unassembled WGS sequence"/>
</dbReference>
<dbReference type="Pfam" id="PF08646">
    <property type="entry name" value="Rep_fac-A_C"/>
    <property type="match status" value="1"/>
</dbReference>
<gene>
    <name evidence="8" type="ORF">DM860_014445</name>
</gene>
<protein>
    <recommendedName>
        <fullName evidence="7">Replication factor A C-terminal domain-containing protein</fullName>
    </recommendedName>
</protein>
<name>A0A328DTY2_9ASTE</name>
<keyword evidence="5" id="KW-0238">DNA-binding</keyword>
<evidence type="ECO:0000256" key="6">
    <source>
        <dbReference type="SAM" id="MobiDB-lite"/>
    </source>
</evidence>
<dbReference type="CDD" id="cd04476">
    <property type="entry name" value="RPA1_DBD_C"/>
    <property type="match status" value="1"/>
</dbReference>
<dbReference type="PANTHER" id="PTHR47165:SF4">
    <property type="entry name" value="OS03G0429900 PROTEIN"/>
    <property type="match status" value="1"/>
</dbReference>
<keyword evidence="4" id="KW-0862">Zinc</keyword>
<keyword evidence="9" id="KW-1185">Reference proteome</keyword>
<evidence type="ECO:0000256" key="2">
    <source>
        <dbReference type="ARBA" id="ARBA00022723"/>
    </source>
</evidence>
<comment type="caution">
    <text evidence="8">The sequence shown here is derived from an EMBL/GenBank/DDBJ whole genome shotgun (WGS) entry which is preliminary data.</text>
</comment>
<dbReference type="GO" id="GO:0003677">
    <property type="term" value="F:DNA binding"/>
    <property type="evidence" value="ECO:0007669"/>
    <property type="project" value="UniProtKB-KW"/>
</dbReference>
<accession>A0A328DTY2</accession>
<reference evidence="8 9" key="1">
    <citation type="submission" date="2018-06" db="EMBL/GenBank/DDBJ databases">
        <title>The Genome of Cuscuta australis (Dodder) Provides Insight into the Evolution of Plant Parasitism.</title>
        <authorList>
            <person name="Liu H."/>
        </authorList>
    </citation>
    <scope>NUCLEOTIDE SEQUENCE [LARGE SCALE GENOMIC DNA]</scope>
    <source>
        <strain evidence="9">cv. Yunnan</strain>
        <tissue evidence="8">Vines</tissue>
    </source>
</reference>
<evidence type="ECO:0000256" key="5">
    <source>
        <dbReference type="ARBA" id="ARBA00023125"/>
    </source>
</evidence>
<evidence type="ECO:0000256" key="4">
    <source>
        <dbReference type="ARBA" id="ARBA00022833"/>
    </source>
</evidence>
<evidence type="ECO:0000313" key="8">
    <source>
        <dbReference type="EMBL" id="RAL49227.1"/>
    </source>
</evidence>
<evidence type="ECO:0000256" key="1">
    <source>
        <dbReference type="ARBA" id="ARBA00005690"/>
    </source>
</evidence>
<feature type="compositionally biased region" description="Polar residues" evidence="6">
    <location>
        <begin position="306"/>
        <end position="315"/>
    </location>
</feature>
<feature type="region of interest" description="Disordered" evidence="6">
    <location>
        <begin position="301"/>
        <end position="343"/>
    </location>
</feature>
<sequence length="343" mass="39056">MGYWFTPRLRVLPMLSPCINKLMIWVLASHYHTVRVSRLWDVYHFQKKNELISTDMVLIDEEGSYIHASIKGSFAHLFRNSIVEGSPTLSSSTATKVFLNIDIDEVLALKNNFEKDSTIKPLIFQKPVINRDTILGGLRNISEILRIASTDFEAGSSCYCHAMIYDINKNSGWYYNSCRTCKRLIKSCGDKFWCTKCNKIVDDAVPRYRLDVGVKDDSEYTQFIIFDTEAEKTIGQTAMSVYDIQEKMEGNEIDGELPALIANIIGRSYVFRVKLTEYNKTAYKQSFTATHVFPESYLRSNERSQECGNAPSTSGKDYIDDSPSKKRCLSEAGTHRVGKAIEE</sequence>